<dbReference type="Proteomes" id="UP000053327">
    <property type="component" value="Unassembled WGS sequence"/>
</dbReference>
<dbReference type="InterPro" id="IPR008780">
    <property type="entry name" value="Plasmodium_Vir"/>
</dbReference>
<feature type="region of interest" description="Disordered" evidence="1">
    <location>
        <begin position="182"/>
        <end position="227"/>
    </location>
</feature>
<dbReference type="Pfam" id="PF05795">
    <property type="entry name" value="Plasmodium_Vir"/>
    <property type="match status" value="1"/>
</dbReference>
<feature type="transmembrane region" description="Helical" evidence="2">
    <location>
        <begin position="261"/>
        <end position="281"/>
    </location>
</feature>
<protein>
    <submittedName>
        <fullName evidence="3">Uncharacterized protein</fullName>
    </submittedName>
</protein>
<name>A0A0J9T0L4_PLAV1</name>
<evidence type="ECO:0000256" key="1">
    <source>
        <dbReference type="SAM" id="MobiDB-lite"/>
    </source>
</evidence>
<evidence type="ECO:0000256" key="2">
    <source>
        <dbReference type="SAM" id="Phobius"/>
    </source>
</evidence>
<keyword evidence="2" id="KW-1133">Transmembrane helix</keyword>
<keyword evidence="2" id="KW-0812">Transmembrane</keyword>
<proteinExistence type="predicted"/>
<organism evidence="3 4">
    <name type="scientific">Plasmodium vivax (strain Brazil I)</name>
    <dbReference type="NCBI Taxonomy" id="1033975"/>
    <lineage>
        <taxon>Eukaryota</taxon>
        <taxon>Sar</taxon>
        <taxon>Alveolata</taxon>
        <taxon>Apicomplexa</taxon>
        <taxon>Aconoidasida</taxon>
        <taxon>Haemosporida</taxon>
        <taxon>Plasmodiidae</taxon>
        <taxon>Plasmodium</taxon>
        <taxon>Plasmodium (Plasmodium)</taxon>
    </lineage>
</organism>
<dbReference type="AlphaFoldDB" id="A0A0J9T0L4"/>
<keyword evidence="2" id="KW-0472">Membrane</keyword>
<gene>
    <name evidence="3" type="ORF">PVBG_04780</name>
</gene>
<reference evidence="3 4" key="1">
    <citation type="submission" date="2011-08" db="EMBL/GenBank/DDBJ databases">
        <title>The Genome Sequence of Plasmodium vivax Brazil I.</title>
        <authorList>
            <consortium name="The Broad Institute Genome Sequencing Platform"/>
            <consortium name="The Broad Institute Genome Sequencing Center for Infectious Disease"/>
            <person name="Neafsey D."/>
            <person name="Carlton J."/>
            <person name="Barnwell J."/>
            <person name="Collins W."/>
            <person name="Escalante A."/>
            <person name="Mullikin J."/>
            <person name="Saul A."/>
            <person name="Guigo R."/>
            <person name="Camara F."/>
            <person name="Young S.K."/>
            <person name="Zeng Q."/>
            <person name="Gargeya S."/>
            <person name="Fitzgerald M."/>
            <person name="Haas B."/>
            <person name="Abouelleil A."/>
            <person name="Alvarado L."/>
            <person name="Arachchi H.M."/>
            <person name="Berlin A."/>
            <person name="Brown A."/>
            <person name="Chapman S.B."/>
            <person name="Chen Z."/>
            <person name="Dunbar C."/>
            <person name="Freedman E."/>
            <person name="Gearin G."/>
            <person name="Gellesch M."/>
            <person name="Goldberg J."/>
            <person name="Griggs A."/>
            <person name="Gujja S."/>
            <person name="Heiman D."/>
            <person name="Howarth C."/>
            <person name="Larson L."/>
            <person name="Lui A."/>
            <person name="MacDonald P.J.P."/>
            <person name="Montmayeur A."/>
            <person name="Murphy C."/>
            <person name="Neiman D."/>
            <person name="Pearson M."/>
            <person name="Priest M."/>
            <person name="Roberts A."/>
            <person name="Saif S."/>
            <person name="Shea T."/>
            <person name="Shenoy N."/>
            <person name="Sisk P."/>
            <person name="Stolte C."/>
            <person name="Sykes S."/>
            <person name="Wortman J."/>
            <person name="Nusbaum C."/>
            <person name="Birren B."/>
        </authorList>
    </citation>
    <scope>NUCLEOTIDE SEQUENCE [LARGE SCALE GENOMIC DNA]</scope>
    <source>
        <strain evidence="3 4">Brazil I</strain>
    </source>
</reference>
<evidence type="ECO:0000313" key="4">
    <source>
        <dbReference type="Proteomes" id="UP000053327"/>
    </source>
</evidence>
<accession>A0A0J9T0L4</accession>
<evidence type="ECO:0000313" key="3">
    <source>
        <dbReference type="EMBL" id="KMZ88571.1"/>
    </source>
</evidence>
<sequence>MNDLGNICCKFKNLYDLLFVSFGEYASRNNENSEYINYWLNKELKNKQITNMSAQVFYEKLITNDRFFDKQKKLIKNKIHDIEEEHLKKMNILYDLYTIYNKIKITTYDDKQNCKLYSDKIVQKFTEAIESYSTNKKDEFYKALKSFKKKYEDFNGNNNLRGCNKVYLSTLPSLGEENETNAIEKAQEEGESEALLEQEERESEAQLEQEEEEEEEKEVETEENKQHLDAQKDFTEEMHALKLAIQPSLSPTGENNNDNNISTFTIFGIILSISVFSTITYKVKYITYKNNNILKIS</sequence>
<feature type="compositionally biased region" description="Acidic residues" evidence="1">
    <location>
        <begin position="189"/>
        <end position="221"/>
    </location>
</feature>
<dbReference type="EMBL" id="KQ234761">
    <property type="protein sequence ID" value="KMZ88571.1"/>
    <property type="molecule type" value="Genomic_DNA"/>
</dbReference>
<dbReference type="OrthoDB" id="388362at2759"/>